<protein>
    <recommendedName>
        <fullName evidence="6">Single-stranded DNA-binding protein</fullName>
    </recommendedName>
</protein>
<dbReference type="Gene3D" id="2.40.50.140">
    <property type="entry name" value="Nucleic acid-binding proteins"/>
    <property type="match status" value="1"/>
</dbReference>
<dbReference type="RefSeq" id="WP_004301118.1">
    <property type="nucleotide sequence ID" value="NZ_AMXD01000015.1"/>
</dbReference>
<dbReference type="GO" id="GO:0003697">
    <property type="term" value="F:single-stranded DNA binding"/>
    <property type="evidence" value="ECO:0007669"/>
    <property type="project" value="InterPro"/>
</dbReference>
<accession>N6Z601</accession>
<gene>
    <name evidence="4" type="ORF">C665_04501</name>
</gene>
<dbReference type="PROSITE" id="PS50935">
    <property type="entry name" value="SSB"/>
    <property type="match status" value="1"/>
</dbReference>
<evidence type="ECO:0000256" key="1">
    <source>
        <dbReference type="ARBA" id="ARBA00023125"/>
    </source>
</evidence>
<dbReference type="InterPro" id="IPR000424">
    <property type="entry name" value="Primosome_PriB/ssb"/>
</dbReference>
<feature type="compositionally biased region" description="Basic residues" evidence="3">
    <location>
        <begin position="99"/>
        <end position="112"/>
    </location>
</feature>
<evidence type="ECO:0008006" key="6">
    <source>
        <dbReference type="Google" id="ProtNLM"/>
    </source>
</evidence>
<comment type="caution">
    <text evidence="4">The sequence shown here is derived from an EMBL/GenBank/DDBJ whole genome shotgun (WGS) entry which is preliminary data.</text>
</comment>
<dbReference type="EMBL" id="AMXD01000015">
    <property type="protein sequence ID" value="ENO87624.1"/>
    <property type="molecule type" value="Genomic_DNA"/>
</dbReference>
<keyword evidence="1 2" id="KW-0238">DNA-binding</keyword>
<evidence type="ECO:0000256" key="3">
    <source>
        <dbReference type="SAM" id="MobiDB-lite"/>
    </source>
</evidence>
<name>N6Z601_THASP</name>
<evidence type="ECO:0000256" key="2">
    <source>
        <dbReference type="PROSITE-ProRule" id="PRU00252"/>
    </source>
</evidence>
<dbReference type="AlphaFoldDB" id="N6Z601"/>
<proteinExistence type="predicted"/>
<organism evidence="4 5">
    <name type="scientific">Thauera aminoaromatica S2</name>
    <dbReference type="NCBI Taxonomy" id="1234381"/>
    <lineage>
        <taxon>Bacteria</taxon>
        <taxon>Pseudomonadati</taxon>
        <taxon>Pseudomonadota</taxon>
        <taxon>Betaproteobacteria</taxon>
        <taxon>Rhodocyclales</taxon>
        <taxon>Zoogloeaceae</taxon>
        <taxon>Thauera</taxon>
    </lineage>
</organism>
<evidence type="ECO:0000313" key="4">
    <source>
        <dbReference type="EMBL" id="ENO87624.1"/>
    </source>
</evidence>
<dbReference type="Proteomes" id="UP000013042">
    <property type="component" value="Unassembled WGS sequence"/>
</dbReference>
<evidence type="ECO:0000313" key="5">
    <source>
        <dbReference type="Proteomes" id="UP000013042"/>
    </source>
</evidence>
<reference evidence="4 5" key="1">
    <citation type="submission" date="2012-09" db="EMBL/GenBank/DDBJ databases">
        <title>Draft Genome Sequences of 6 Strains from Genus Thauera.</title>
        <authorList>
            <person name="Liu B."/>
            <person name="Shapleigh J.P."/>
            <person name="Frostegard A.H."/>
        </authorList>
    </citation>
    <scope>NUCLEOTIDE SEQUENCE [LARGE SCALE GENOMIC DNA]</scope>
    <source>
        <strain evidence="4 5">S2</strain>
    </source>
</reference>
<sequence length="131" mass="13587">MIRALVTGELRADPQQRTGKNGKPFALARLSVPMGDEGRVSCSLIAFEAEAVARLLQLRTGASVAAAGTLKVGIFTGNDGTARPSLDLVADEIASTTPRPKKPKPAPAHRAHQGGAAAGDPFEGDVSWMEA</sequence>
<dbReference type="SUPFAM" id="SSF50249">
    <property type="entry name" value="Nucleic acid-binding proteins"/>
    <property type="match status" value="1"/>
</dbReference>
<dbReference type="InterPro" id="IPR012340">
    <property type="entry name" value="NA-bd_OB-fold"/>
</dbReference>
<feature type="region of interest" description="Disordered" evidence="3">
    <location>
        <begin position="91"/>
        <end position="131"/>
    </location>
</feature>